<dbReference type="InterPro" id="IPR005325">
    <property type="entry name" value="DUF308_memb"/>
</dbReference>
<keyword evidence="1" id="KW-0812">Transmembrane</keyword>
<keyword evidence="1" id="KW-0472">Membrane</keyword>
<keyword evidence="3" id="KW-1185">Reference proteome</keyword>
<sequence length="196" mass="20799">MKIDSSGYTIKGVLLTICGVVLTFFPGILTWFFYVVGGIVIIGSLFTVLGSLGGGDGLSLTPAAMVGAAIGLLIMSLPKLVSAHISTIAGIILTIIAIVQIVKAKNKDLTQGLKIFQLVFGILMLIAGLFLMFSPFKPNMAIRIITGVVCLFFAAFNFYIVYVIKQRNGDGVSASGNIIDVAGHDVPESNETKRIE</sequence>
<dbReference type="Proteomes" id="UP000019365">
    <property type="component" value="Unassembled WGS sequence"/>
</dbReference>
<feature type="transmembrane region" description="Helical" evidence="1">
    <location>
        <begin position="7"/>
        <end position="25"/>
    </location>
</feature>
<evidence type="ECO:0000256" key="1">
    <source>
        <dbReference type="SAM" id="Phobius"/>
    </source>
</evidence>
<keyword evidence="1" id="KW-1133">Transmembrane helix</keyword>
<protein>
    <recommendedName>
        <fullName evidence="4">DUF308 domain-containing protein</fullName>
    </recommendedName>
</protein>
<feature type="transmembrane region" description="Helical" evidence="1">
    <location>
        <begin position="57"/>
        <end position="77"/>
    </location>
</feature>
<feature type="transmembrane region" description="Helical" evidence="1">
    <location>
        <begin position="115"/>
        <end position="134"/>
    </location>
</feature>
<feature type="transmembrane region" description="Helical" evidence="1">
    <location>
        <begin position="140"/>
        <end position="164"/>
    </location>
</feature>
<dbReference type="PATRIC" id="fig|1341157.4.peg.1509"/>
<dbReference type="AlphaFoldDB" id="W7UYU9"/>
<dbReference type="Pfam" id="PF03729">
    <property type="entry name" value="DUF308"/>
    <property type="match status" value="1"/>
</dbReference>
<accession>W7UYU9</accession>
<dbReference type="EMBL" id="ATAX01000023">
    <property type="protein sequence ID" value="EWM53865.1"/>
    <property type="molecule type" value="Genomic_DNA"/>
</dbReference>
<organism evidence="2 3">
    <name type="scientific">Ruminococcus flavefaciens 007c</name>
    <dbReference type="NCBI Taxonomy" id="1341157"/>
    <lineage>
        <taxon>Bacteria</taxon>
        <taxon>Bacillati</taxon>
        <taxon>Bacillota</taxon>
        <taxon>Clostridia</taxon>
        <taxon>Eubacteriales</taxon>
        <taxon>Oscillospiraceae</taxon>
        <taxon>Ruminococcus</taxon>
    </lineage>
</organism>
<comment type="caution">
    <text evidence="2">The sequence shown here is derived from an EMBL/GenBank/DDBJ whole genome shotgun (WGS) entry which is preliminary data.</text>
</comment>
<name>W7UYU9_RUMFL</name>
<dbReference type="OrthoDB" id="1822078at2"/>
<gene>
    <name evidence="2" type="ORF">RF007C_09135</name>
</gene>
<proteinExistence type="predicted"/>
<reference evidence="2 3" key="1">
    <citation type="journal article" date="2014" name="PLoS ONE">
        <title>Rumen cellulosomics: divergent fiber-degrading strategies revealed by comparative genome-wide analysis of six ruminococcal strains.</title>
        <authorList>
            <person name="Dassa B."/>
            <person name="Borovok I."/>
            <person name="Ruimy-Israeli V."/>
            <person name="Lamed R."/>
            <person name="Flint H.J."/>
            <person name="Duncan S.H."/>
            <person name="Henrissat B."/>
            <person name="Coutinho P."/>
            <person name="Morrison M."/>
            <person name="Mosoni P."/>
            <person name="Yeoman C.J."/>
            <person name="White B.A."/>
            <person name="Bayer E.A."/>
        </authorList>
    </citation>
    <scope>NUCLEOTIDE SEQUENCE [LARGE SCALE GENOMIC DNA]</scope>
    <source>
        <strain evidence="2 3">007c</strain>
    </source>
</reference>
<evidence type="ECO:0000313" key="2">
    <source>
        <dbReference type="EMBL" id="EWM53865.1"/>
    </source>
</evidence>
<feature type="transmembrane region" description="Helical" evidence="1">
    <location>
        <begin position="31"/>
        <end position="50"/>
    </location>
</feature>
<evidence type="ECO:0008006" key="4">
    <source>
        <dbReference type="Google" id="ProtNLM"/>
    </source>
</evidence>
<feature type="transmembrane region" description="Helical" evidence="1">
    <location>
        <begin position="83"/>
        <end position="103"/>
    </location>
</feature>
<dbReference type="RefSeq" id="WP_037298787.1">
    <property type="nucleotide sequence ID" value="NZ_ATAX01000023.1"/>
</dbReference>
<evidence type="ECO:0000313" key="3">
    <source>
        <dbReference type="Proteomes" id="UP000019365"/>
    </source>
</evidence>